<proteinExistence type="inferred from homology"/>
<evidence type="ECO:0000256" key="1">
    <source>
        <dbReference type="ARBA" id="ARBA00009834"/>
    </source>
</evidence>
<evidence type="ECO:0000313" key="3">
    <source>
        <dbReference type="Proteomes" id="UP000000759"/>
    </source>
</evidence>
<organism evidence="2 3">
    <name type="scientific">Phaeodactylum tricornutum (strain CCAP 1055/1)</name>
    <dbReference type="NCBI Taxonomy" id="556484"/>
    <lineage>
        <taxon>Eukaryota</taxon>
        <taxon>Sar</taxon>
        <taxon>Stramenopiles</taxon>
        <taxon>Ochrophyta</taxon>
        <taxon>Bacillariophyta</taxon>
        <taxon>Bacillariophyceae</taxon>
        <taxon>Bacillariophycidae</taxon>
        <taxon>Naviculales</taxon>
        <taxon>Phaeodactylaceae</taxon>
        <taxon>Phaeodactylum</taxon>
    </lineage>
</organism>
<dbReference type="InterPro" id="IPR016689">
    <property type="entry name" value="ESCRT-2_cplx_Snf8"/>
</dbReference>
<dbReference type="GO" id="GO:0000814">
    <property type="term" value="C:ESCRT II complex"/>
    <property type="evidence" value="ECO:0007669"/>
    <property type="project" value="InterPro"/>
</dbReference>
<dbReference type="PANTHER" id="PTHR12806">
    <property type="entry name" value="EAP30 SUBUNIT OF ELL COMPLEX"/>
    <property type="match status" value="1"/>
</dbReference>
<dbReference type="PANTHER" id="PTHR12806:SF0">
    <property type="entry name" value="VACUOLAR-SORTING PROTEIN SNF8"/>
    <property type="match status" value="1"/>
</dbReference>
<dbReference type="PaxDb" id="2850-Phatr16493"/>
<dbReference type="SUPFAM" id="SSF46785">
    <property type="entry name" value="Winged helix' DNA-binding domain"/>
    <property type="match status" value="2"/>
</dbReference>
<gene>
    <name evidence="2" type="ORF">PHATRDRAFT_16493</name>
</gene>
<accession>B7GCX0</accession>
<dbReference type="Gene3D" id="1.10.10.10">
    <property type="entry name" value="Winged helix-like DNA-binding domain superfamily/Winged helix DNA-binding domain"/>
    <property type="match status" value="2"/>
</dbReference>
<dbReference type="RefSeq" id="XP_002184876.1">
    <property type="nucleotide sequence ID" value="XM_002184840.1"/>
</dbReference>
<protein>
    <recommendedName>
        <fullName evidence="4">Vacuolar-sorting protein SNF8</fullName>
    </recommendedName>
</protein>
<evidence type="ECO:0008006" key="4">
    <source>
        <dbReference type="Google" id="ProtNLM"/>
    </source>
</evidence>
<dbReference type="InterPro" id="IPR036390">
    <property type="entry name" value="WH_DNA-bd_sf"/>
</dbReference>
<dbReference type="InterPro" id="IPR036388">
    <property type="entry name" value="WH-like_DNA-bd_sf"/>
</dbReference>
<dbReference type="OrthoDB" id="283883at2759"/>
<dbReference type="KEGG" id="pti:PHATRDRAFT_16493"/>
<dbReference type="InterPro" id="IPR040608">
    <property type="entry name" value="Snf8/Vps36"/>
</dbReference>
<dbReference type="STRING" id="556484.B7GCX0"/>
<dbReference type="HOGENOM" id="CLU_070147_2_0_1"/>
<dbReference type="EMBL" id="CM000628">
    <property type="protein sequence ID" value="EEC43612.1"/>
    <property type="molecule type" value="Genomic_DNA"/>
</dbReference>
<reference evidence="3" key="2">
    <citation type="submission" date="2008-08" db="EMBL/GenBank/DDBJ databases">
        <authorList>
            <consortium name="Diatom Consortium"/>
            <person name="Grigoriev I."/>
            <person name="Grimwood J."/>
            <person name="Kuo A."/>
            <person name="Otillar R.P."/>
            <person name="Salamov A."/>
            <person name="Detter J.C."/>
            <person name="Lindquist E."/>
            <person name="Shapiro H."/>
            <person name="Lucas S."/>
            <person name="Glavina del Rio T."/>
            <person name="Pitluck S."/>
            <person name="Rokhsar D."/>
            <person name="Bowler C."/>
        </authorList>
    </citation>
    <scope>GENOME REANNOTATION</scope>
    <source>
        <strain evidence="3">CCAP 1055/1</strain>
    </source>
</reference>
<dbReference type="GO" id="GO:0043328">
    <property type="term" value="P:protein transport to vacuole involved in ubiquitin-dependent protein catabolic process via the multivesicular body sorting pathway"/>
    <property type="evidence" value="ECO:0007669"/>
    <property type="project" value="TreeGrafter"/>
</dbReference>
<sequence length="214" mass="23963">KLTDFAKQHAKEIQHDPVFRQRFLKMCAPLGVDPLASKQSFWGKVLGMGDFYHELAVKVAEVCLASRARNGGIMSVTEVQDVLEKRRTRLGTTTSQAKVSTADIQVAITKLAKLGGGFRTIEVGKSTMVVSVPTELDNDHMTVMSIANNFQDHGVKVVQVIELTGWTMDRAERSLKLLLQEGIAWLDTKEGIDYYWLPSIWQECTSQTFAKEFI</sequence>
<evidence type="ECO:0000313" key="2">
    <source>
        <dbReference type="EMBL" id="EEC43612.1"/>
    </source>
</evidence>
<dbReference type="Proteomes" id="UP000000759">
    <property type="component" value="Chromosome 26"/>
</dbReference>
<reference evidence="2 3" key="1">
    <citation type="journal article" date="2008" name="Nature">
        <title>The Phaeodactylum genome reveals the evolutionary history of diatom genomes.</title>
        <authorList>
            <person name="Bowler C."/>
            <person name="Allen A.E."/>
            <person name="Badger J.H."/>
            <person name="Grimwood J."/>
            <person name="Jabbari K."/>
            <person name="Kuo A."/>
            <person name="Maheswari U."/>
            <person name="Martens C."/>
            <person name="Maumus F."/>
            <person name="Otillar R.P."/>
            <person name="Rayko E."/>
            <person name="Salamov A."/>
            <person name="Vandepoele K."/>
            <person name="Beszteri B."/>
            <person name="Gruber A."/>
            <person name="Heijde M."/>
            <person name="Katinka M."/>
            <person name="Mock T."/>
            <person name="Valentin K."/>
            <person name="Verret F."/>
            <person name="Berges J.A."/>
            <person name="Brownlee C."/>
            <person name="Cadoret J.P."/>
            <person name="Chiovitti A."/>
            <person name="Choi C.J."/>
            <person name="Coesel S."/>
            <person name="De Martino A."/>
            <person name="Detter J.C."/>
            <person name="Durkin C."/>
            <person name="Falciatore A."/>
            <person name="Fournet J."/>
            <person name="Haruta M."/>
            <person name="Huysman M.J."/>
            <person name="Jenkins B.D."/>
            <person name="Jiroutova K."/>
            <person name="Jorgensen R.E."/>
            <person name="Joubert Y."/>
            <person name="Kaplan A."/>
            <person name="Kroger N."/>
            <person name="Kroth P.G."/>
            <person name="La Roche J."/>
            <person name="Lindquist E."/>
            <person name="Lommer M."/>
            <person name="Martin-Jezequel V."/>
            <person name="Lopez P.J."/>
            <person name="Lucas S."/>
            <person name="Mangogna M."/>
            <person name="McGinnis K."/>
            <person name="Medlin L.K."/>
            <person name="Montsant A."/>
            <person name="Oudot-Le Secq M.P."/>
            <person name="Napoli C."/>
            <person name="Obornik M."/>
            <person name="Parker M.S."/>
            <person name="Petit J.L."/>
            <person name="Porcel B.M."/>
            <person name="Poulsen N."/>
            <person name="Robison M."/>
            <person name="Rychlewski L."/>
            <person name="Rynearson T.A."/>
            <person name="Schmutz J."/>
            <person name="Shapiro H."/>
            <person name="Siaut M."/>
            <person name="Stanley M."/>
            <person name="Sussman M.R."/>
            <person name="Taylor A.R."/>
            <person name="Vardi A."/>
            <person name="von Dassow P."/>
            <person name="Vyverman W."/>
            <person name="Willis A."/>
            <person name="Wyrwicz L.S."/>
            <person name="Rokhsar D.S."/>
            <person name="Weissenbach J."/>
            <person name="Armbrust E.V."/>
            <person name="Green B.R."/>
            <person name="Van de Peer Y."/>
            <person name="Grigoriev I.V."/>
        </authorList>
    </citation>
    <scope>NUCLEOTIDE SEQUENCE [LARGE SCALE GENOMIC DNA]</scope>
    <source>
        <strain evidence="2 3">CCAP 1055/1</strain>
    </source>
</reference>
<dbReference type="eggNOG" id="KOG3341">
    <property type="taxonomic scope" value="Eukaryota"/>
</dbReference>
<dbReference type="InParanoid" id="B7GCX0"/>
<comment type="similarity">
    <text evidence="1">Belongs to the SNF8 family.</text>
</comment>
<keyword evidence="3" id="KW-1185">Reference proteome</keyword>
<name>B7GCX0_PHATC</name>
<feature type="non-terminal residue" evidence="2">
    <location>
        <position position="1"/>
    </location>
</feature>
<dbReference type="AlphaFoldDB" id="B7GCX0"/>
<dbReference type="GeneID" id="7198690"/>
<dbReference type="Gene3D" id="6.10.140.180">
    <property type="match status" value="1"/>
</dbReference>
<dbReference type="Pfam" id="PF04157">
    <property type="entry name" value="EAP30"/>
    <property type="match status" value="1"/>
</dbReference>